<sequence length="93" mass="10321">MNKIDDILRHSLCERSLEGKLKIKRLGLEPLARTLSLNSARGIPVPSEPLLIGIMPNQCSHPRAAVGKSKEVDRPALRMHFNSDWIQNCSHGG</sequence>
<protein>
    <submittedName>
        <fullName evidence="1">Uncharacterized protein</fullName>
    </submittedName>
</protein>
<name>A0AAV4AQW1_9GAST</name>
<evidence type="ECO:0000313" key="2">
    <source>
        <dbReference type="Proteomes" id="UP000735302"/>
    </source>
</evidence>
<accession>A0AAV4AQW1</accession>
<organism evidence="1 2">
    <name type="scientific">Plakobranchus ocellatus</name>
    <dbReference type="NCBI Taxonomy" id="259542"/>
    <lineage>
        <taxon>Eukaryota</taxon>
        <taxon>Metazoa</taxon>
        <taxon>Spiralia</taxon>
        <taxon>Lophotrochozoa</taxon>
        <taxon>Mollusca</taxon>
        <taxon>Gastropoda</taxon>
        <taxon>Heterobranchia</taxon>
        <taxon>Euthyneura</taxon>
        <taxon>Panpulmonata</taxon>
        <taxon>Sacoglossa</taxon>
        <taxon>Placobranchoidea</taxon>
        <taxon>Plakobranchidae</taxon>
        <taxon>Plakobranchus</taxon>
    </lineage>
</organism>
<reference evidence="1 2" key="1">
    <citation type="journal article" date="2021" name="Elife">
        <title>Chloroplast acquisition without the gene transfer in kleptoplastic sea slugs, Plakobranchus ocellatus.</title>
        <authorList>
            <person name="Maeda T."/>
            <person name="Takahashi S."/>
            <person name="Yoshida T."/>
            <person name="Shimamura S."/>
            <person name="Takaki Y."/>
            <person name="Nagai Y."/>
            <person name="Toyoda A."/>
            <person name="Suzuki Y."/>
            <person name="Arimoto A."/>
            <person name="Ishii H."/>
            <person name="Satoh N."/>
            <person name="Nishiyama T."/>
            <person name="Hasebe M."/>
            <person name="Maruyama T."/>
            <person name="Minagawa J."/>
            <person name="Obokata J."/>
            <person name="Shigenobu S."/>
        </authorList>
    </citation>
    <scope>NUCLEOTIDE SEQUENCE [LARGE SCALE GENOMIC DNA]</scope>
</reference>
<gene>
    <name evidence="1" type="ORF">PoB_003624800</name>
</gene>
<keyword evidence="2" id="KW-1185">Reference proteome</keyword>
<dbReference type="AlphaFoldDB" id="A0AAV4AQW1"/>
<comment type="caution">
    <text evidence="1">The sequence shown here is derived from an EMBL/GenBank/DDBJ whole genome shotgun (WGS) entry which is preliminary data.</text>
</comment>
<proteinExistence type="predicted"/>
<dbReference type="Proteomes" id="UP000735302">
    <property type="component" value="Unassembled WGS sequence"/>
</dbReference>
<evidence type="ECO:0000313" key="1">
    <source>
        <dbReference type="EMBL" id="GFO09743.1"/>
    </source>
</evidence>
<dbReference type="EMBL" id="BLXT01004117">
    <property type="protein sequence ID" value="GFO09743.1"/>
    <property type="molecule type" value="Genomic_DNA"/>
</dbReference>